<accession>A0A947DK25</accession>
<sequence>MDSATTAQQTHISEVHSPHTSSTVPSTGAHYTAKQLSDEIKIASSTLRTRWFPWLGKVAPEQLLKDTQGYTELARTLFLELKDVDATERAAWVVDAKSRYAPEWESAGVIEGELMPDEVSGVLATLNSQQTSAELSIQQDLEDLDSFIDSVKQAENNFSEAELAAFRTKGAKRGIARFQIETQTELEVYNRLQQKRLEP</sequence>
<reference evidence="2" key="1">
    <citation type="submission" date="2020-11" db="EMBL/GenBank/DDBJ databases">
        <authorList>
            <person name="Konstantinou D."/>
            <person name="Gkelis S."/>
            <person name="Popin R."/>
            <person name="Fewer D."/>
            <person name="Sivonen K."/>
        </authorList>
    </citation>
    <scope>NUCLEOTIDE SEQUENCE</scope>
    <source>
        <strain evidence="2">TAU-MAC 1115</strain>
    </source>
</reference>
<evidence type="ECO:0000313" key="3">
    <source>
        <dbReference type="Proteomes" id="UP000717364"/>
    </source>
</evidence>
<dbReference type="RefSeq" id="WP_215610749.1">
    <property type="nucleotide sequence ID" value="NZ_JADOES010000055.1"/>
</dbReference>
<evidence type="ECO:0000256" key="1">
    <source>
        <dbReference type="SAM" id="MobiDB-lite"/>
    </source>
</evidence>
<comment type="caution">
    <text evidence="2">The sequence shown here is derived from an EMBL/GenBank/DDBJ whole genome shotgun (WGS) entry which is preliminary data.</text>
</comment>
<keyword evidence="3" id="KW-1185">Reference proteome</keyword>
<feature type="compositionally biased region" description="Low complexity" evidence="1">
    <location>
        <begin position="18"/>
        <end position="27"/>
    </location>
</feature>
<protein>
    <submittedName>
        <fullName evidence="2">Uncharacterized protein</fullName>
    </submittedName>
</protein>
<feature type="compositionally biased region" description="Polar residues" evidence="1">
    <location>
        <begin position="1"/>
        <end position="12"/>
    </location>
</feature>
<organism evidence="2 3">
    <name type="scientific">Leptothoe spongobia TAU-MAC 1115</name>
    <dbReference type="NCBI Taxonomy" id="1967444"/>
    <lineage>
        <taxon>Bacteria</taxon>
        <taxon>Bacillati</taxon>
        <taxon>Cyanobacteriota</taxon>
        <taxon>Cyanophyceae</taxon>
        <taxon>Nodosilineales</taxon>
        <taxon>Cymatolegaceae</taxon>
        <taxon>Leptothoe</taxon>
        <taxon>Leptothoe spongobia</taxon>
    </lineage>
</organism>
<evidence type="ECO:0000313" key="2">
    <source>
        <dbReference type="EMBL" id="MBT9317685.1"/>
    </source>
</evidence>
<gene>
    <name evidence="2" type="ORF">IXB50_19885</name>
</gene>
<reference evidence="2" key="2">
    <citation type="journal article" date="2021" name="Mar. Drugs">
        <title>Genome Reduction and Secondary Metabolism of the Marine Sponge-Associated Cyanobacterium Leptothoe.</title>
        <authorList>
            <person name="Konstantinou D."/>
            <person name="Popin R.V."/>
            <person name="Fewer D.P."/>
            <person name="Sivonen K."/>
            <person name="Gkelis S."/>
        </authorList>
    </citation>
    <scope>NUCLEOTIDE SEQUENCE</scope>
    <source>
        <strain evidence="2">TAU-MAC 1115</strain>
    </source>
</reference>
<name>A0A947DK25_9CYAN</name>
<feature type="region of interest" description="Disordered" evidence="1">
    <location>
        <begin position="1"/>
        <end position="28"/>
    </location>
</feature>
<proteinExistence type="predicted"/>
<dbReference type="AlphaFoldDB" id="A0A947DK25"/>
<dbReference type="Proteomes" id="UP000717364">
    <property type="component" value="Unassembled WGS sequence"/>
</dbReference>
<dbReference type="EMBL" id="JADOES010000055">
    <property type="protein sequence ID" value="MBT9317685.1"/>
    <property type="molecule type" value="Genomic_DNA"/>
</dbReference>